<organism evidence="1 2">
    <name type="scientific">Streptomyces roseolus</name>
    <dbReference type="NCBI Taxonomy" id="67358"/>
    <lineage>
        <taxon>Bacteria</taxon>
        <taxon>Bacillati</taxon>
        <taxon>Actinomycetota</taxon>
        <taxon>Actinomycetes</taxon>
        <taxon>Kitasatosporales</taxon>
        <taxon>Streptomycetaceae</taxon>
        <taxon>Streptomyces</taxon>
    </lineage>
</organism>
<dbReference type="EMBL" id="JAWJZF010000441">
    <property type="protein sequence ID" value="MDX2295497.1"/>
    <property type="molecule type" value="Genomic_DNA"/>
</dbReference>
<reference evidence="1 2" key="1">
    <citation type="submission" date="2023-10" db="EMBL/GenBank/DDBJ databases">
        <authorList>
            <person name="Wang X.X."/>
        </authorList>
    </citation>
    <scope>NUCLEOTIDE SEQUENCE [LARGE SCALE GENOMIC DNA]</scope>
    <source>
        <strain evidence="1 2">NBRC 12816</strain>
    </source>
</reference>
<accession>A0ABU4KCS9</accession>
<gene>
    <name evidence="1" type="ORF">R2363_25420</name>
</gene>
<dbReference type="Proteomes" id="UP001278571">
    <property type="component" value="Unassembled WGS sequence"/>
</dbReference>
<comment type="caution">
    <text evidence="1">The sequence shown here is derived from an EMBL/GenBank/DDBJ whole genome shotgun (WGS) entry which is preliminary data.</text>
</comment>
<dbReference type="RefSeq" id="WP_319011695.1">
    <property type="nucleotide sequence ID" value="NZ_JAWJZF010000441.1"/>
</dbReference>
<sequence>MTDAKPSARSFCSGGLTVSRPTATEGVAWEKVANSIEFIPAEFSVRDQPESVAQEMLRCGPEEIDRLIDAGLPFERRSGVRCFDANDLYNLGMYSDSGKTQPELTFRLLFRFARRPVDDLLRAKEWDFRVSLECVDCPEEAPWRLEEPDVLRFGGSVAGVTRPSVSRGSAGFTATVTTTGARTPVVSPVLRRLTGEYLDAGYRWQMIPVPMQAHPDRVHAMGATSCIAASLHLAESFRAAGYRAEAKRGWFCGVLGGALDLPHACVEVEDDDGAVKTVDIAKSQLAARLSADTEQFQELCLGSIYNKVIPSTASGNAPFGYHDCGSQLPIRVHTDIQAVR</sequence>
<name>A0ABU4KCS9_9ACTN</name>
<keyword evidence="2" id="KW-1185">Reference proteome</keyword>
<evidence type="ECO:0000313" key="2">
    <source>
        <dbReference type="Proteomes" id="UP001278571"/>
    </source>
</evidence>
<evidence type="ECO:0000313" key="1">
    <source>
        <dbReference type="EMBL" id="MDX2295497.1"/>
    </source>
</evidence>
<protein>
    <submittedName>
        <fullName evidence="1">Uncharacterized protein</fullName>
    </submittedName>
</protein>
<proteinExistence type="predicted"/>